<keyword evidence="1" id="KW-0812">Transmembrane</keyword>
<keyword evidence="4" id="KW-1185">Reference proteome</keyword>
<dbReference type="STRING" id="1220578.FPE01S_01_00650"/>
<dbReference type="Pfam" id="PF01569">
    <property type="entry name" value="PAP2"/>
    <property type="match status" value="1"/>
</dbReference>
<evidence type="ECO:0000313" key="3">
    <source>
        <dbReference type="EMBL" id="GAO41053.1"/>
    </source>
</evidence>
<dbReference type="InterPro" id="IPR000326">
    <property type="entry name" value="PAP2/HPO"/>
</dbReference>
<reference evidence="3 4" key="1">
    <citation type="submission" date="2015-04" db="EMBL/GenBank/DDBJ databases">
        <title>Whole genome shotgun sequence of Flavihumibacter petaseus NBRC 106054.</title>
        <authorList>
            <person name="Miyazawa S."/>
            <person name="Hosoyama A."/>
            <person name="Hashimoto M."/>
            <person name="Noguchi M."/>
            <person name="Tsuchikane K."/>
            <person name="Ohji S."/>
            <person name="Yamazoe A."/>
            <person name="Ichikawa N."/>
            <person name="Kimura A."/>
            <person name="Fujita N."/>
        </authorList>
    </citation>
    <scope>NUCLEOTIDE SEQUENCE [LARGE SCALE GENOMIC DNA]</scope>
    <source>
        <strain evidence="3 4">NBRC 106054</strain>
    </source>
</reference>
<evidence type="ECO:0000313" key="4">
    <source>
        <dbReference type="Proteomes" id="UP000033121"/>
    </source>
</evidence>
<organism evidence="3 4">
    <name type="scientific">Flavihumibacter petaseus NBRC 106054</name>
    <dbReference type="NCBI Taxonomy" id="1220578"/>
    <lineage>
        <taxon>Bacteria</taxon>
        <taxon>Pseudomonadati</taxon>
        <taxon>Bacteroidota</taxon>
        <taxon>Chitinophagia</taxon>
        <taxon>Chitinophagales</taxon>
        <taxon>Chitinophagaceae</taxon>
        <taxon>Flavihumibacter</taxon>
    </lineage>
</organism>
<feature type="transmembrane region" description="Helical" evidence="1">
    <location>
        <begin position="101"/>
        <end position="120"/>
    </location>
</feature>
<proteinExistence type="predicted"/>
<keyword evidence="1" id="KW-0472">Membrane</keyword>
<comment type="caution">
    <text evidence="3">The sequence shown here is derived from an EMBL/GenBank/DDBJ whole genome shotgun (WGS) entry which is preliminary data.</text>
</comment>
<accession>A0A0E9MUA1</accession>
<name>A0A0E9MUA1_9BACT</name>
<dbReference type="Proteomes" id="UP000033121">
    <property type="component" value="Unassembled WGS sequence"/>
</dbReference>
<evidence type="ECO:0000259" key="2">
    <source>
        <dbReference type="SMART" id="SM00014"/>
    </source>
</evidence>
<dbReference type="Gene3D" id="1.20.144.10">
    <property type="entry name" value="Phosphatidic acid phosphatase type 2/haloperoxidase"/>
    <property type="match status" value="1"/>
</dbReference>
<sequence>MGDTTLPQHPPINWNAAELRPRIPASAFIAPGILIAYGVTSTKSDGLHQVNEKIKEEVWTENPHSKTSIDNYLVFAPAVAVYVLNAAGVKGKHNFKDRTIIYGMANLISAGVFCGVKSFSNEMRPDGSNNFSFPSGHTATAFVSAEFLRQEYKDVSPWYGVAGYAAATATGYLRMYNNKHWLGDVAAGAGVGILSTRLAYWLYPTIKRTFYKKSDEVKTIIMPTYQSGAVGLGLVHHF</sequence>
<dbReference type="SMART" id="SM00014">
    <property type="entry name" value="acidPPc"/>
    <property type="match status" value="1"/>
</dbReference>
<dbReference type="EMBL" id="BBWV01000001">
    <property type="protein sequence ID" value="GAO41053.1"/>
    <property type="molecule type" value="Genomic_DNA"/>
</dbReference>
<dbReference type="InterPro" id="IPR036938">
    <property type="entry name" value="PAP2/HPO_sf"/>
</dbReference>
<dbReference type="SUPFAM" id="SSF48317">
    <property type="entry name" value="Acid phosphatase/Vanadium-dependent haloperoxidase"/>
    <property type="match status" value="1"/>
</dbReference>
<gene>
    <name evidence="3" type="ORF">FPE01S_01_00650</name>
</gene>
<feature type="transmembrane region" description="Helical" evidence="1">
    <location>
        <begin position="72"/>
        <end position="89"/>
    </location>
</feature>
<dbReference type="CDD" id="cd03394">
    <property type="entry name" value="PAP2_like_5"/>
    <property type="match status" value="1"/>
</dbReference>
<evidence type="ECO:0000256" key="1">
    <source>
        <dbReference type="SAM" id="Phobius"/>
    </source>
</evidence>
<dbReference type="AlphaFoldDB" id="A0A0E9MUA1"/>
<keyword evidence="1" id="KW-1133">Transmembrane helix</keyword>
<protein>
    <recommendedName>
        <fullName evidence="2">Phosphatidic acid phosphatase type 2/haloperoxidase domain-containing protein</fullName>
    </recommendedName>
</protein>
<feature type="domain" description="Phosphatidic acid phosphatase type 2/haloperoxidase" evidence="2">
    <location>
        <begin position="99"/>
        <end position="200"/>
    </location>
</feature>
<feature type="transmembrane region" description="Helical" evidence="1">
    <location>
        <begin position="181"/>
        <end position="203"/>
    </location>
</feature>